<dbReference type="OrthoDB" id="77at2759"/>
<keyword evidence="2" id="KW-0812">Transmembrane</keyword>
<protein>
    <recommendedName>
        <fullName evidence="6">Photosystem II cytochrome b559 N-terminal domain-containing protein</fullName>
    </recommendedName>
</protein>
<dbReference type="InterPro" id="IPR013081">
    <property type="entry name" value="PSII_cyt_b559_N"/>
</dbReference>
<keyword evidence="3" id="KW-1133">Transmembrane helix</keyword>
<comment type="subcellular location">
    <subcellularLocation>
        <location evidence="1">Membrane</location>
    </subcellularLocation>
</comment>
<gene>
    <name evidence="7" type="ORF">EJB05_30800</name>
</gene>
<dbReference type="GO" id="GO:0015979">
    <property type="term" value="P:photosynthesis"/>
    <property type="evidence" value="ECO:0007669"/>
    <property type="project" value="InterPro"/>
</dbReference>
<evidence type="ECO:0000256" key="2">
    <source>
        <dbReference type="ARBA" id="ARBA00022692"/>
    </source>
</evidence>
<accession>A0A5J9UC82</accession>
<keyword evidence="4" id="KW-0472">Membrane</keyword>
<name>A0A5J9UC82_9POAL</name>
<organism evidence="7 8">
    <name type="scientific">Eragrostis curvula</name>
    <name type="common">weeping love grass</name>
    <dbReference type="NCBI Taxonomy" id="38414"/>
    <lineage>
        <taxon>Eukaryota</taxon>
        <taxon>Viridiplantae</taxon>
        <taxon>Streptophyta</taxon>
        <taxon>Embryophyta</taxon>
        <taxon>Tracheophyta</taxon>
        <taxon>Spermatophyta</taxon>
        <taxon>Magnoliopsida</taxon>
        <taxon>Liliopsida</taxon>
        <taxon>Poales</taxon>
        <taxon>Poaceae</taxon>
        <taxon>PACMAD clade</taxon>
        <taxon>Chloridoideae</taxon>
        <taxon>Eragrostideae</taxon>
        <taxon>Eragrostidinae</taxon>
        <taxon>Eragrostis</taxon>
    </lineage>
</organism>
<evidence type="ECO:0000259" key="6">
    <source>
        <dbReference type="Pfam" id="PF00283"/>
    </source>
</evidence>
<dbReference type="Pfam" id="PF00283">
    <property type="entry name" value="Cytochrom_B559"/>
    <property type="match status" value="1"/>
</dbReference>
<sequence length="124" mass="13719">MTIDRTYHIFAVRWLKVHGLAVPTQCSSSLSPTELDSERVFKSTHLPCHCVSSSRAAADIADPKTLISQGSPSSRSRSIAAVSPSRKPSLQQLPFLTNAEDHRFTVVDRHHCKLRSPSVRNLIS</sequence>
<feature type="domain" description="Photosystem II cytochrome b559 N-terminal" evidence="6">
    <location>
        <begin position="1"/>
        <end position="24"/>
    </location>
</feature>
<evidence type="ECO:0000313" key="8">
    <source>
        <dbReference type="Proteomes" id="UP000324897"/>
    </source>
</evidence>
<evidence type="ECO:0000256" key="5">
    <source>
        <dbReference type="SAM" id="MobiDB-lite"/>
    </source>
</evidence>
<evidence type="ECO:0000256" key="3">
    <source>
        <dbReference type="ARBA" id="ARBA00022989"/>
    </source>
</evidence>
<dbReference type="Proteomes" id="UP000324897">
    <property type="component" value="Unassembled WGS sequence"/>
</dbReference>
<evidence type="ECO:0000256" key="4">
    <source>
        <dbReference type="ARBA" id="ARBA00023136"/>
    </source>
</evidence>
<dbReference type="Gramene" id="TVU21176">
    <property type="protein sequence ID" value="TVU21176"/>
    <property type="gene ID" value="EJB05_30800"/>
</dbReference>
<dbReference type="EMBL" id="RWGY01000026">
    <property type="protein sequence ID" value="TVU21176.1"/>
    <property type="molecule type" value="Genomic_DNA"/>
</dbReference>
<proteinExistence type="predicted"/>
<keyword evidence="8" id="KW-1185">Reference proteome</keyword>
<reference evidence="7 8" key="1">
    <citation type="journal article" date="2019" name="Sci. Rep.">
        <title>A high-quality genome of Eragrostis curvula grass provides insights into Poaceae evolution and supports new strategies to enhance forage quality.</title>
        <authorList>
            <person name="Carballo J."/>
            <person name="Santos B.A.C.M."/>
            <person name="Zappacosta D."/>
            <person name="Garbus I."/>
            <person name="Selva J.P."/>
            <person name="Gallo C.A."/>
            <person name="Diaz A."/>
            <person name="Albertini E."/>
            <person name="Caccamo M."/>
            <person name="Echenique V."/>
        </authorList>
    </citation>
    <scope>NUCLEOTIDE SEQUENCE [LARGE SCALE GENOMIC DNA]</scope>
    <source>
        <strain evidence="8">cv. Victoria</strain>
        <tissue evidence="7">Leaf</tissue>
    </source>
</reference>
<evidence type="ECO:0000313" key="7">
    <source>
        <dbReference type="EMBL" id="TVU21176.1"/>
    </source>
</evidence>
<feature type="compositionally biased region" description="Low complexity" evidence="5">
    <location>
        <begin position="67"/>
        <end position="85"/>
    </location>
</feature>
<evidence type="ECO:0000256" key="1">
    <source>
        <dbReference type="ARBA" id="ARBA00004370"/>
    </source>
</evidence>
<dbReference type="AlphaFoldDB" id="A0A5J9UC82"/>
<feature type="region of interest" description="Disordered" evidence="5">
    <location>
        <begin position="62"/>
        <end position="85"/>
    </location>
</feature>
<feature type="non-terminal residue" evidence="7">
    <location>
        <position position="1"/>
    </location>
</feature>
<dbReference type="GO" id="GO:0016020">
    <property type="term" value="C:membrane"/>
    <property type="evidence" value="ECO:0007669"/>
    <property type="project" value="UniProtKB-SubCell"/>
</dbReference>
<comment type="caution">
    <text evidence="7">The sequence shown here is derived from an EMBL/GenBank/DDBJ whole genome shotgun (WGS) entry which is preliminary data.</text>
</comment>